<protein>
    <recommendedName>
        <fullName evidence="1">Protein kinase domain-containing protein</fullName>
    </recommendedName>
</protein>
<proteinExistence type="predicted"/>
<reference evidence="2" key="1">
    <citation type="journal article" date="2023" name="Mol. Phylogenet. Evol.">
        <title>Genome-scale phylogeny and comparative genomics of the fungal order Sordariales.</title>
        <authorList>
            <person name="Hensen N."/>
            <person name="Bonometti L."/>
            <person name="Westerberg I."/>
            <person name="Brannstrom I.O."/>
            <person name="Guillou S."/>
            <person name="Cros-Aarteil S."/>
            <person name="Calhoun S."/>
            <person name="Haridas S."/>
            <person name="Kuo A."/>
            <person name="Mondo S."/>
            <person name="Pangilinan J."/>
            <person name="Riley R."/>
            <person name="LaButti K."/>
            <person name="Andreopoulos B."/>
            <person name="Lipzen A."/>
            <person name="Chen C."/>
            <person name="Yan M."/>
            <person name="Daum C."/>
            <person name="Ng V."/>
            <person name="Clum A."/>
            <person name="Steindorff A."/>
            <person name="Ohm R.A."/>
            <person name="Martin F."/>
            <person name="Silar P."/>
            <person name="Natvig D.O."/>
            <person name="Lalanne C."/>
            <person name="Gautier V."/>
            <person name="Ament-Velasquez S.L."/>
            <person name="Kruys A."/>
            <person name="Hutchinson M.I."/>
            <person name="Powell A.J."/>
            <person name="Barry K."/>
            <person name="Miller A.N."/>
            <person name="Grigoriev I.V."/>
            <person name="Debuchy R."/>
            <person name="Gladieux P."/>
            <person name="Hiltunen Thoren M."/>
            <person name="Johannesson H."/>
        </authorList>
    </citation>
    <scope>NUCLEOTIDE SEQUENCE</scope>
    <source>
        <strain evidence="2">PSN324</strain>
    </source>
</reference>
<evidence type="ECO:0000313" key="2">
    <source>
        <dbReference type="EMBL" id="KAK4463426.1"/>
    </source>
</evidence>
<accession>A0AAV9HUG1</accession>
<dbReference type="Gene3D" id="1.10.510.10">
    <property type="entry name" value="Transferase(Phosphotransferase) domain 1"/>
    <property type="match status" value="1"/>
</dbReference>
<dbReference type="Pfam" id="PF00069">
    <property type="entry name" value="Pkinase"/>
    <property type="match status" value="1"/>
</dbReference>
<evidence type="ECO:0000313" key="3">
    <source>
        <dbReference type="Proteomes" id="UP001321749"/>
    </source>
</evidence>
<name>A0AAV9HUG1_9PEZI</name>
<dbReference type="SUPFAM" id="SSF56112">
    <property type="entry name" value="Protein kinase-like (PK-like)"/>
    <property type="match status" value="1"/>
</dbReference>
<dbReference type="PROSITE" id="PS50011">
    <property type="entry name" value="PROTEIN_KINASE_DOM"/>
    <property type="match status" value="1"/>
</dbReference>
<gene>
    <name evidence="2" type="ORF">QBC42DRAFT_173628</name>
</gene>
<dbReference type="GO" id="GO:0004672">
    <property type="term" value="F:protein kinase activity"/>
    <property type="evidence" value="ECO:0007669"/>
    <property type="project" value="InterPro"/>
</dbReference>
<evidence type="ECO:0000259" key="1">
    <source>
        <dbReference type="PROSITE" id="PS50011"/>
    </source>
</evidence>
<dbReference type="GO" id="GO:0005524">
    <property type="term" value="F:ATP binding"/>
    <property type="evidence" value="ECO:0007669"/>
    <property type="project" value="InterPro"/>
</dbReference>
<dbReference type="InterPro" id="IPR011009">
    <property type="entry name" value="Kinase-like_dom_sf"/>
</dbReference>
<comment type="caution">
    <text evidence="2">The sequence shown here is derived from an EMBL/GenBank/DDBJ whole genome shotgun (WGS) entry which is preliminary data.</text>
</comment>
<dbReference type="InterPro" id="IPR000719">
    <property type="entry name" value="Prot_kinase_dom"/>
</dbReference>
<organism evidence="2 3">
    <name type="scientific">Cladorrhinum samala</name>
    <dbReference type="NCBI Taxonomy" id="585594"/>
    <lineage>
        <taxon>Eukaryota</taxon>
        <taxon>Fungi</taxon>
        <taxon>Dikarya</taxon>
        <taxon>Ascomycota</taxon>
        <taxon>Pezizomycotina</taxon>
        <taxon>Sordariomycetes</taxon>
        <taxon>Sordariomycetidae</taxon>
        <taxon>Sordariales</taxon>
        <taxon>Podosporaceae</taxon>
        <taxon>Cladorrhinum</taxon>
    </lineage>
</organism>
<dbReference type="EMBL" id="MU864959">
    <property type="protein sequence ID" value="KAK4463426.1"/>
    <property type="molecule type" value="Genomic_DNA"/>
</dbReference>
<dbReference type="Proteomes" id="UP001321749">
    <property type="component" value="Unassembled WGS sequence"/>
</dbReference>
<sequence length="281" mass="32191">MAPETQPPDPSRVRIVSREDLHHIEERFDPKTRKHLYTVFYLFTDDDDECWTGKLERRAENISLAHLESALRRVPDDQIYPAMPVKPLMALIVAPKTPPDDSETGKFHTARPTLVLDDTDDAKLKEQNQQQQQQILLREAIVCQQLVQYPHPNMIRYHGVRTRRGRITGLVFDRHPHSLWEYLQLGLMPDTDKFMSQLESGVARLHRLGLAHNNIKPENVVVSNGGDRAVLVNFGNCLPWGKKLPVLYSGSGGQNLSTKDNDIKGLRQLRSWLENPGDPFR</sequence>
<reference evidence="2" key="2">
    <citation type="submission" date="2023-06" db="EMBL/GenBank/DDBJ databases">
        <authorList>
            <consortium name="Lawrence Berkeley National Laboratory"/>
            <person name="Mondo S.J."/>
            <person name="Hensen N."/>
            <person name="Bonometti L."/>
            <person name="Westerberg I."/>
            <person name="Brannstrom I.O."/>
            <person name="Guillou S."/>
            <person name="Cros-Aarteil S."/>
            <person name="Calhoun S."/>
            <person name="Haridas S."/>
            <person name="Kuo A."/>
            <person name="Pangilinan J."/>
            <person name="Riley R."/>
            <person name="Labutti K."/>
            <person name="Andreopoulos B."/>
            <person name="Lipzen A."/>
            <person name="Chen C."/>
            <person name="Yanf M."/>
            <person name="Daum C."/>
            <person name="Ng V."/>
            <person name="Clum A."/>
            <person name="Steindorff A."/>
            <person name="Ohm R."/>
            <person name="Martin F."/>
            <person name="Silar P."/>
            <person name="Natvig D."/>
            <person name="Lalanne C."/>
            <person name="Gautier V."/>
            <person name="Ament-Velasquez S.L."/>
            <person name="Kruys A."/>
            <person name="Hutchinson M.I."/>
            <person name="Powell A.J."/>
            <person name="Barry K."/>
            <person name="Miller A.N."/>
            <person name="Grigoriev I.V."/>
            <person name="Debuchy R."/>
            <person name="Gladieux P."/>
            <person name="Thoren M.H."/>
            <person name="Johannesson H."/>
        </authorList>
    </citation>
    <scope>NUCLEOTIDE SEQUENCE</scope>
    <source>
        <strain evidence="2">PSN324</strain>
    </source>
</reference>
<dbReference type="AlphaFoldDB" id="A0AAV9HUG1"/>
<keyword evidence="3" id="KW-1185">Reference proteome</keyword>
<feature type="domain" description="Protein kinase" evidence="1">
    <location>
        <begin position="96"/>
        <end position="281"/>
    </location>
</feature>